<accession>F4KJX5</accession>
<reference evidence="3" key="1">
    <citation type="submission" date="2011-04" db="EMBL/GenBank/DDBJ databases">
        <title>The complete genome of Porphyromonas asaccharolytica DSM 20707.</title>
        <authorList>
            <person name="Lucas S."/>
            <person name="Han J."/>
            <person name="Lapidus A."/>
            <person name="Bruce D."/>
            <person name="Goodwin L."/>
            <person name="Pitluck S."/>
            <person name="Peters L."/>
            <person name="Kyrpides N."/>
            <person name="Mavromatis K."/>
            <person name="Ivanova N."/>
            <person name="Ovchinnikova G."/>
            <person name="Pagani I."/>
            <person name="Lu M."/>
            <person name="Detter J.C."/>
            <person name="Tapia R."/>
            <person name="Han C."/>
            <person name="Land M."/>
            <person name="Hauser L."/>
            <person name="Markowitz V."/>
            <person name="Cheng J.-F."/>
            <person name="Hugenholtz P."/>
            <person name="Woyke T."/>
            <person name="Wu D."/>
            <person name="Gronow S."/>
            <person name="Wellnitz S."/>
            <person name="Brambilla E."/>
            <person name="Klenk H.-P."/>
            <person name="Eisen J.A."/>
        </authorList>
    </citation>
    <scope>NUCLEOTIDE SEQUENCE [LARGE SCALE GENOMIC DNA]</scope>
    <source>
        <strain evidence="3">ATCC 25260 / DSM 20707 / VPI 4198</strain>
    </source>
</reference>
<evidence type="ECO:0000313" key="3">
    <source>
        <dbReference type="Proteomes" id="UP000006545"/>
    </source>
</evidence>
<dbReference type="EMBL" id="CP002689">
    <property type="protein sequence ID" value="AEE12700.1"/>
    <property type="molecule type" value="Genomic_DNA"/>
</dbReference>
<dbReference type="eggNOG" id="COG1376">
    <property type="taxonomic scope" value="Bacteria"/>
</dbReference>
<dbReference type="HOGENOM" id="CLU_080995_1_1_10"/>
<dbReference type="AlphaFoldDB" id="F4KJX5"/>
<dbReference type="Pfam" id="PF13645">
    <property type="entry name" value="YkuD_2"/>
    <property type="match status" value="1"/>
</dbReference>
<gene>
    <name evidence="2" type="ordered locus">Poras_0753</name>
</gene>
<organism evidence="2 3">
    <name type="scientific">Porphyromonas asaccharolytica (strain ATCC 25260 / DSM 20707 / BCRC 10618 / CCUG 7834 / JCM 6326 / LMG 13178 / VPI 4198 / B440)</name>
    <name type="common">Bacteroides asaccharolyticus</name>
    <dbReference type="NCBI Taxonomy" id="879243"/>
    <lineage>
        <taxon>Bacteria</taxon>
        <taxon>Pseudomonadati</taxon>
        <taxon>Bacteroidota</taxon>
        <taxon>Bacteroidia</taxon>
        <taxon>Bacteroidales</taxon>
        <taxon>Porphyromonadaceae</taxon>
        <taxon>Porphyromonas</taxon>
    </lineage>
</organism>
<feature type="compositionally biased region" description="Polar residues" evidence="1">
    <location>
        <begin position="248"/>
        <end position="258"/>
    </location>
</feature>
<dbReference type="Proteomes" id="UP000006545">
    <property type="component" value="Chromosome"/>
</dbReference>
<dbReference type="KEGG" id="pah:Poras_0753"/>
<feature type="region of interest" description="Disordered" evidence="1">
    <location>
        <begin position="238"/>
        <end position="258"/>
    </location>
</feature>
<keyword evidence="3" id="KW-1185">Reference proteome</keyword>
<dbReference type="PANTHER" id="PTHR38477">
    <property type="entry name" value="HYPOTHETICAL EXPORTED PROTEIN"/>
    <property type="match status" value="1"/>
</dbReference>
<dbReference type="RefSeq" id="WP_013760228.1">
    <property type="nucleotide sequence ID" value="NC_015501.1"/>
</dbReference>
<dbReference type="InterPro" id="IPR032676">
    <property type="entry name" value="YkuD_2"/>
</dbReference>
<protein>
    <submittedName>
        <fullName evidence="2">Uncharacterized protein</fullName>
    </submittedName>
</protein>
<name>F4KJX5_PORAD</name>
<evidence type="ECO:0000256" key="1">
    <source>
        <dbReference type="SAM" id="MobiDB-lite"/>
    </source>
</evidence>
<dbReference type="PANTHER" id="PTHR38477:SF1">
    <property type="entry name" value="MUREIN L,D-TRANSPEPTIDASE CATALYTIC DOMAIN FAMILY PROTEIN"/>
    <property type="match status" value="1"/>
</dbReference>
<dbReference type="STRING" id="879243.Poras_0753"/>
<sequence length="258" mass="28862">MHMLHSSSFRWLILLVILVPSYVAGSDVSLWDIPPTGHRVTVVPTSAERQQIRQLYTQMGLEGRLSFEAFSLGVRGYNQISNKHRSRLTIVDFSKPSTQERMFVIDMEQGKLLYATLCAHGRGSGENYATSFSNQPNSHQSSLGFYLTNETYSGNNGYSLRLDGLERGYNDQARARAIVVHGAAYVNDQIIRQGRLGRSYGCPAVPRALARPIIDAIKGGSVLYIYANRPDYLAQSMVPRSEMEPTRADQNSRTQLIN</sequence>
<proteinExistence type="predicted"/>
<evidence type="ECO:0000313" key="2">
    <source>
        <dbReference type="EMBL" id="AEE12700.1"/>
    </source>
</evidence>